<dbReference type="Pfam" id="PF14435">
    <property type="entry name" value="SUKH-4"/>
    <property type="match status" value="1"/>
</dbReference>
<accession>A0A931CLS3</accession>
<dbReference type="InterPro" id="IPR025851">
    <property type="entry name" value="SUKH-4"/>
</dbReference>
<dbReference type="EMBL" id="JADNYM010000002">
    <property type="protein sequence ID" value="MBG0738216.1"/>
    <property type="molecule type" value="Genomic_DNA"/>
</dbReference>
<evidence type="ECO:0000313" key="1">
    <source>
        <dbReference type="EMBL" id="MBG0738216.1"/>
    </source>
</evidence>
<dbReference type="AlphaFoldDB" id="A0A931CLS3"/>
<protein>
    <submittedName>
        <fullName evidence="1">SUKH-4 family immunity protein</fullName>
    </submittedName>
</protein>
<keyword evidence="2" id="KW-1185">Reference proteome</keyword>
<evidence type="ECO:0000313" key="2">
    <source>
        <dbReference type="Proteomes" id="UP000655366"/>
    </source>
</evidence>
<dbReference type="Proteomes" id="UP000655366">
    <property type="component" value="Unassembled WGS sequence"/>
</dbReference>
<gene>
    <name evidence="1" type="ORF">IV500_02040</name>
</gene>
<dbReference type="RefSeq" id="WP_196395152.1">
    <property type="nucleotide sequence ID" value="NZ_JADNYM010000002.1"/>
</dbReference>
<proteinExistence type="predicted"/>
<sequence>MNDDQIAEGLAPLVPIGLEDIPLDGNWLEPPFNNDESGRAVIFNDGDFQFVAVNRSTGAVYCVCEDDESLMASSLAQLVDIATVWGAIDRDSVGPEDDDADFAKVAIDFEQRLKKIDPAAARPNEFWSLYAEELSNSS</sequence>
<reference evidence="1 2" key="1">
    <citation type="submission" date="2020-11" db="EMBL/GenBank/DDBJ databases">
        <title>Arthrobacter antarcticus sp. nov., isolated from Antarctic Soil.</title>
        <authorList>
            <person name="Li J."/>
        </authorList>
    </citation>
    <scope>NUCLEOTIDE SEQUENCE [LARGE SCALE GENOMIC DNA]</scope>
    <source>
        <strain evidence="1 2">Z1-20</strain>
    </source>
</reference>
<comment type="caution">
    <text evidence="1">The sequence shown here is derived from an EMBL/GenBank/DDBJ whole genome shotgun (WGS) entry which is preliminary data.</text>
</comment>
<name>A0A931CLS3_9MICC</name>
<organism evidence="1 2">
    <name type="scientific">Arthrobacter terrae</name>
    <dbReference type="NCBI Taxonomy" id="2935737"/>
    <lineage>
        <taxon>Bacteria</taxon>
        <taxon>Bacillati</taxon>
        <taxon>Actinomycetota</taxon>
        <taxon>Actinomycetes</taxon>
        <taxon>Micrococcales</taxon>
        <taxon>Micrococcaceae</taxon>
        <taxon>Arthrobacter</taxon>
    </lineage>
</organism>